<evidence type="ECO:0000313" key="1">
    <source>
        <dbReference type="EMBL" id="EEY34177.1"/>
    </source>
</evidence>
<dbReference type="AlphaFoldDB" id="D0GP08"/>
<protein>
    <submittedName>
        <fullName evidence="1">Uncharacterized protein</fullName>
    </submittedName>
</protein>
<reference evidence="1 2" key="1">
    <citation type="submission" date="2009-10" db="EMBL/GenBank/DDBJ databases">
        <authorList>
            <person name="Harkins D.M."/>
            <person name="Madupu R."/>
            <person name="Durkin A.S."/>
            <person name="Torralba M."/>
            <person name="Methe B."/>
            <person name="Sutton G.G."/>
            <person name="Strausberg R.L."/>
            <person name="Nelson K.E."/>
        </authorList>
    </citation>
    <scope>NUCLEOTIDE SEQUENCE [LARGE SCALE GENOMIC DNA]</scope>
    <source>
        <strain evidence="1 2">F0264</strain>
    </source>
</reference>
<gene>
    <name evidence="1" type="ORF">HMPREF0554_2250</name>
</gene>
<organism evidence="1 2">
    <name type="scientific">Pseudoleptotrichia goodfellowii F0264</name>
    <dbReference type="NCBI Taxonomy" id="596323"/>
    <lineage>
        <taxon>Bacteria</taxon>
        <taxon>Fusobacteriati</taxon>
        <taxon>Fusobacteriota</taxon>
        <taxon>Fusobacteriia</taxon>
        <taxon>Fusobacteriales</taxon>
        <taxon>Leptotrichiaceae</taxon>
        <taxon>Pseudoleptotrichia</taxon>
    </lineage>
</organism>
<proteinExistence type="predicted"/>
<evidence type="ECO:0000313" key="2">
    <source>
        <dbReference type="Proteomes" id="UP000004226"/>
    </source>
</evidence>
<keyword evidence="2" id="KW-1185">Reference proteome</keyword>
<comment type="caution">
    <text evidence="1">The sequence shown here is derived from an EMBL/GenBank/DDBJ whole genome shotgun (WGS) entry which is preliminary data.</text>
</comment>
<name>D0GP08_9FUSO</name>
<accession>D0GP08</accession>
<sequence>MEKNTAITKGKRNIPNLKSRSIIISIKTIYSIKYNFLKSNLL</sequence>
<dbReference type="Proteomes" id="UP000004226">
    <property type="component" value="Unassembled WGS sequence"/>
</dbReference>
<dbReference type="EMBL" id="ADAD01000179">
    <property type="protein sequence ID" value="EEY34177.1"/>
    <property type="molecule type" value="Genomic_DNA"/>
</dbReference>